<proteinExistence type="predicted"/>
<comment type="caution">
    <text evidence="2">The sequence shown here is derived from an EMBL/GenBank/DDBJ whole genome shotgun (WGS) entry which is preliminary data.</text>
</comment>
<reference evidence="2" key="1">
    <citation type="submission" date="2023-08" db="EMBL/GenBank/DDBJ databases">
        <authorList>
            <person name="Page C.A."/>
            <person name="Perez-Diaz I.M."/>
        </authorList>
    </citation>
    <scope>NUCLEOTIDE SEQUENCE</scope>
    <source>
        <strain evidence="2">1.8.9</strain>
        <strain evidence="1">7.8.46</strain>
    </source>
</reference>
<evidence type="ECO:0000313" key="2">
    <source>
        <dbReference type="EMBL" id="MDT7040163.1"/>
    </source>
</evidence>
<dbReference type="Proteomes" id="UP001267003">
    <property type="component" value="Unassembled WGS sequence"/>
</dbReference>
<organism evidence="2 3">
    <name type="scientific">Lactiplantibacillus pentosus</name>
    <name type="common">Lactobacillus pentosus</name>
    <dbReference type="NCBI Taxonomy" id="1589"/>
    <lineage>
        <taxon>Bacteria</taxon>
        <taxon>Bacillati</taxon>
        <taxon>Bacillota</taxon>
        <taxon>Bacilli</taxon>
        <taxon>Lactobacillales</taxon>
        <taxon>Lactobacillaceae</taxon>
        <taxon>Lactiplantibacillus</taxon>
    </lineage>
</organism>
<accession>A0AAW8WI01</accession>
<dbReference type="RefSeq" id="WP_225368146.1">
    <property type="nucleotide sequence ID" value="NZ_BOUG01000003.1"/>
</dbReference>
<dbReference type="EMBL" id="JAVLAO010000001">
    <property type="protein sequence ID" value="MDT7040163.1"/>
    <property type="molecule type" value="Genomic_DNA"/>
</dbReference>
<gene>
    <name evidence="1" type="ORF">RI536_09375</name>
    <name evidence="2" type="ORF">RI555_14545</name>
</gene>
<dbReference type="KEGG" id="lpg:BB562_16400"/>
<evidence type="ECO:0000313" key="3">
    <source>
        <dbReference type="Proteomes" id="UP001263852"/>
    </source>
</evidence>
<dbReference type="EMBL" id="JAVLAQ010000001">
    <property type="protein sequence ID" value="MDT6990317.1"/>
    <property type="molecule type" value="Genomic_DNA"/>
</dbReference>
<name>A0AAW8WI01_LACPE</name>
<dbReference type="Proteomes" id="UP001263852">
    <property type="component" value="Unassembled WGS sequence"/>
</dbReference>
<evidence type="ECO:0000313" key="1">
    <source>
        <dbReference type="EMBL" id="MDT6990317.1"/>
    </source>
</evidence>
<sequence length="122" mass="14137">MMTEDVEKLTMLYDRVIENLQEFSMSPENQIKQLKGFSVADELASDFSDITLNYAKELFENAWITTKQYQQFLSIDERLDDMSKNKALWCKEALKDTSEWNKCRKTGAKLLASLEGGRSTYS</sequence>
<dbReference type="AlphaFoldDB" id="A0AAW8WI01"/>
<protein>
    <submittedName>
        <fullName evidence="2">Uncharacterized protein</fullName>
    </submittedName>
</protein>